<protein>
    <recommendedName>
        <fullName evidence="4">Aminobenzoate oxygenase</fullName>
    </recommendedName>
</protein>
<evidence type="ECO:0000313" key="2">
    <source>
        <dbReference type="EMBL" id="AGL87556.1"/>
    </source>
</evidence>
<organism evidence="2 3">
    <name type="scientific">Pseudomonas protegens (strain DSM 19095 / LMG 27888 / CFBP 6595 / CHA0)</name>
    <dbReference type="NCBI Taxonomy" id="1124983"/>
    <lineage>
        <taxon>Bacteria</taxon>
        <taxon>Pseudomonadati</taxon>
        <taxon>Pseudomonadota</taxon>
        <taxon>Gammaproteobacteria</taxon>
        <taxon>Pseudomonadales</taxon>
        <taxon>Pseudomonadaceae</taxon>
        <taxon>Pseudomonas</taxon>
    </lineage>
</organism>
<dbReference type="InterPro" id="IPR012348">
    <property type="entry name" value="RNR-like"/>
</dbReference>
<dbReference type="RefSeq" id="WP_015637382.1">
    <property type="nucleotide sequence ID" value="NC_021237.1"/>
</dbReference>
<dbReference type="Pfam" id="PF11583">
    <property type="entry name" value="AurF"/>
    <property type="match status" value="1"/>
</dbReference>
<proteinExistence type="predicted"/>
<evidence type="ECO:0008006" key="4">
    <source>
        <dbReference type="Google" id="ProtNLM"/>
    </source>
</evidence>
<dbReference type="EMBL" id="CP003190">
    <property type="protein sequence ID" value="AGL87556.1"/>
    <property type="molecule type" value="Genomic_DNA"/>
</dbReference>
<dbReference type="KEGG" id="pprc:PFLCHA0_c58280"/>
<feature type="region of interest" description="Disordered" evidence="1">
    <location>
        <begin position="1"/>
        <end position="43"/>
    </location>
</feature>
<gene>
    <name evidence="2" type="ORF">PFLCHA0_c58280</name>
</gene>
<dbReference type="GO" id="GO:0016491">
    <property type="term" value="F:oxidoreductase activity"/>
    <property type="evidence" value="ECO:0007669"/>
    <property type="project" value="InterPro"/>
</dbReference>
<dbReference type="AlphaFoldDB" id="A0A2C9EV47"/>
<dbReference type="InterPro" id="IPR025859">
    <property type="entry name" value="AurF/CmlI"/>
</dbReference>
<evidence type="ECO:0000256" key="1">
    <source>
        <dbReference type="SAM" id="MobiDB-lite"/>
    </source>
</evidence>
<dbReference type="Proteomes" id="UP000013940">
    <property type="component" value="Chromosome"/>
</dbReference>
<dbReference type="GeneID" id="57478829"/>
<reference evidence="3" key="1">
    <citation type="journal article" date="2014" name="Genome Announc.">
        <title>Full-genome sequence of the plant growth-promoting bacterium Pseudomonas protegens CHA0.</title>
        <authorList>
            <person name="Jousset A."/>
            <person name="Schuldes J."/>
            <person name="Keel C."/>
            <person name="Maurhofer M."/>
            <person name="Daniel R."/>
            <person name="Scheu S."/>
            <person name="Thuermer A."/>
        </authorList>
    </citation>
    <scope>NUCLEOTIDE SEQUENCE [LARGE SCALE GENOMIC DNA]</scope>
    <source>
        <strain evidence="3">DSM 19095 / LMG 27888 / CFBP 6595 / CHA0</strain>
    </source>
</reference>
<sequence length="325" mass="36826">MHPAASSKEAPAGRRPYSLGDWDNRSAVRSRKSSYQLPPHSELEQELQTRDWFPPAFIPYFADPAVQHAGRTVQQRLAANHLVYFLHYTTILEHKIVNRSVETLIHGELAIELPETMKIAALQLYTDEGYHALFSFKLAEQVANGYAMPAWQPLPRRIRLMHDLLARCADSQRPLVWFLLGFVSETIIAKELLSITGDGLVSTVYQMFREHLEDEARHSRYFSEVFDYVWARLSPQQQVFSASQLIDIIFIFAAVDQEWLSASLNESGIPLAAAHAAIHSLIQPSAEVLRARSIAGATLQAMKRAGFFEHDDNRRLFTQTGLIDA</sequence>
<accession>A0A2C9EV47</accession>
<dbReference type="Gene3D" id="1.10.620.20">
    <property type="entry name" value="Ribonucleotide Reductase, subunit A"/>
    <property type="match status" value="1"/>
</dbReference>
<name>A0A2C9EV47_PSEPH</name>
<dbReference type="HOGENOM" id="CLU_070509_0_0_6"/>
<dbReference type="eggNOG" id="ENOG5030TTN">
    <property type="taxonomic scope" value="Bacteria"/>
</dbReference>
<evidence type="ECO:0000313" key="3">
    <source>
        <dbReference type="Proteomes" id="UP000013940"/>
    </source>
</evidence>